<dbReference type="AlphaFoldDB" id="A0A5C6FW37"/>
<sequence length="222" mass="23678">MTSRLTQKGTLQLQKTVIFDAVGKFALSTGSTLAKLAASVFFPSFPRSFRAFWVVGRGGTRPNPGLADLPIPSCLPPTIRPDLFLHTWTRRIALIAYLVGGWLMPAAHHHGHGKCVLHAVCSDGAVDQSGCGCEHGTVGCDDSSPSALSGQDRSYWRVATAEDVCHGLCTLCVVRGMSGSHEQSISAIQGVVAAQASGEFTDRRQEVWRWGASPPRGPPAKV</sequence>
<dbReference type="EMBL" id="SJPZ01000001">
    <property type="protein sequence ID" value="TWU65548.1"/>
    <property type="molecule type" value="Genomic_DNA"/>
</dbReference>
<reference evidence="1 2" key="1">
    <citation type="submission" date="2019-02" db="EMBL/GenBank/DDBJ databases">
        <title>Deep-cultivation of Planctomycetes and their phenomic and genomic characterization uncovers novel biology.</title>
        <authorList>
            <person name="Wiegand S."/>
            <person name="Jogler M."/>
            <person name="Boedeker C."/>
            <person name="Pinto D."/>
            <person name="Vollmers J."/>
            <person name="Rivas-Marin E."/>
            <person name="Kohn T."/>
            <person name="Peeters S.H."/>
            <person name="Heuer A."/>
            <person name="Rast P."/>
            <person name="Oberbeckmann S."/>
            <person name="Bunk B."/>
            <person name="Jeske O."/>
            <person name="Meyerdierks A."/>
            <person name="Storesund J.E."/>
            <person name="Kallscheuer N."/>
            <person name="Luecker S."/>
            <person name="Lage O.M."/>
            <person name="Pohl T."/>
            <person name="Merkel B.J."/>
            <person name="Hornburger P."/>
            <person name="Mueller R.-W."/>
            <person name="Bruemmer F."/>
            <person name="Labrenz M."/>
            <person name="Spormann A.M."/>
            <person name="Op Den Camp H."/>
            <person name="Overmann J."/>
            <person name="Amann R."/>
            <person name="Jetten M.S.M."/>
            <person name="Mascher T."/>
            <person name="Medema M.H."/>
            <person name="Devos D.P."/>
            <person name="Kaster A.-K."/>
            <person name="Ovreas L."/>
            <person name="Rohde M."/>
            <person name="Galperin M.Y."/>
            <person name="Jogler C."/>
        </authorList>
    </citation>
    <scope>NUCLEOTIDE SEQUENCE [LARGE SCALE GENOMIC DNA]</scope>
    <source>
        <strain evidence="1 2">V7</strain>
    </source>
</reference>
<accession>A0A5C6FW37</accession>
<proteinExistence type="predicted"/>
<organism evidence="1 2">
    <name type="scientific">Crateriforma conspicua</name>
    <dbReference type="NCBI Taxonomy" id="2527996"/>
    <lineage>
        <taxon>Bacteria</taxon>
        <taxon>Pseudomonadati</taxon>
        <taxon>Planctomycetota</taxon>
        <taxon>Planctomycetia</taxon>
        <taxon>Planctomycetales</taxon>
        <taxon>Planctomycetaceae</taxon>
        <taxon>Crateriforma</taxon>
    </lineage>
</organism>
<protein>
    <submittedName>
        <fullName evidence="1">Uncharacterized protein</fullName>
    </submittedName>
</protein>
<gene>
    <name evidence="1" type="ORF">V7x_10960</name>
</gene>
<evidence type="ECO:0000313" key="2">
    <source>
        <dbReference type="Proteomes" id="UP000316476"/>
    </source>
</evidence>
<name>A0A5C6FW37_9PLAN</name>
<comment type="caution">
    <text evidence="1">The sequence shown here is derived from an EMBL/GenBank/DDBJ whole genome shotgun (WGS) entry which is preliminary data.</text>
</comment>
<dbReference type="Proteomes" id="UP000316476">
    <property type="component" value="Unassembled WGS sequence"/>
</dbReference>
<evidence type="ECO:0000313" key="1">
    <source>
        <dbReference type="EMBL" id="TWU65548.1"/>
    </source>
</evidence>